<dbReference type="PANTHER" id="PTHR10745:SF8">
    <property type="entry name" value="DNA POLYMERASE SUBUNIT GAMMA-2, MITOCHONDRIAL"/>
    <property type="match status" value="1"/>
</dbReference>
<reference evidence="8" key="1">
    <citation type="submission" date="2020-04" db="EMBL/GenBank/DDBJ databases">
        <authorList>
            <person name="Zhang T."/>
        </authorList>
    </citation>
    <scope>NUCLEOTIDE SEQUENCE</scope>
    <source>
        <strain evidence="8">HKST-UBA01</strain>
    </source>
</reference>
<accession>A0A956RS25</accession>
<evidence type="ECO:0000256" key="4">
    <source>
        <dbReference type="ARBA" id="ARBA00022840"/>
    </source>
</evidence>
<organism evidence="8 9">
    <name type="scientific">Eiseniibacteriota bacterium</name>
    <dbReference type="NCBI Taxonomy" id="2212470"/>
    <lineage>
        <taxon>Bacteria</taxon>
        <taxon>Candidatus Eiseniibacteriota</taxon>
    </lineage>
</organism>
<evidence type="ECO:0000256" key="3">
    <source>
        <dbReference type="ARBA" id="ARBA00022741"/>
    </source>
</evidence>
<keyword evidence="1" id="KW-0963">Cytoplasm</keyword>
<feature type="non-terminal residue" evidence="8">
    <location>
        <position position="1"/>
    </location>
</feature>
<dbReference type="AlphaFoldDB" id="A0A956RS25"/>
<dbReference type="InterPro" id="IPR036621">
    <property type="entry name" value="Anticodon-bd_dom_sf"/>
</dbReference>
<dbReference type="PANTHER" id="PTHR10745">
    <property type="entry name" value="GLYCYL-TRNA SYNTHETASE/DNA POLYMERASE SUBUNIT GAMMA-2"/>
    <property type="match status" value="1"/>
</dbReference>
<protein>
    <submittedName>
        <fullName evidence="8">Glycine--tRNA ligase</fullName>
        <ecNumber evidence="8">6.1.1.14</ecNumber>
    </submittedName>
</protein>
<dbReference type="InterPro" id="IPR004154">
    <property type="entry name" value="Anticodon-bd"/>
</dbReference>
<dbReference type="FunFam" id="3.40.50.800:FF:000002">
    <property type="entry name" value="Glycine--tRNA ligase"/>
    <property type="match status" value="1"/>
</dbReference>
<dbReference type="InterPro" id="IPR045864">
    <property type="entry name" value="aa-tRNA-synth_II/BPL/LPL"/>
</dbReference>
<comment type="caution">
    <text evidence="8">The sequence shown here is derived from an EMBL/GenBank/DDBJ whole genome shotgun (WGS) entry which is preliminary data.</text>
</comment>
<evidence type="ECO:0000256" key="6">
    <source>
        <dbReference type="ARBA" id="ARBA00023146"/>
    </source>
</evidence>
<dbReference type="GO" id="GO:0005737">
    <property type="term" value="C:cytoplasm"/>
    <property type="evidence" value="ECO:0007669"/>
    <property type="project" value="TreeGrafter"/>
</dbReference>
<dbReference type="EC" id="6.1.1.14" evidence="8"/>
<dbReference type="InterPro" id="IPR002314">
    <property type="entry name" value="aa-tRNA-synt_IIb"/>
</dbReference>
<keyword evidence="4" id="KW-0067">ATP-binding</keyword>
<evidence type="ECO:0000256" key="5">
    <source>
        <dbReference type="ARBA" id="ARBA00022917"/>
    </source>
</evidence>
<dbReference type="GO" id="GO:0004820">
    <property type="term" value="F:glycine-tRNA ligase activity"/>
    <property type="evidence" value="ECO:0007669"/>
    <property type="project" value="UniProtKB-EC"/>
</dbReference>
<feature type="domain" description="Aminoacyl-transfer RNA synthetases class-II family profile" evidence="7">
    <location>
        <begin position="8"/>
        <end position="228"/>
    </location>
</feature>
<evidence type="ECO:0000313" key="8">
    <source>
        <dbReference type="EMBL" id="MCA9729284.1"/>
    </source>
</evidence>
<sequence length="323" mass="38049">ATCDLTEPRLFNLMFKTFMGPVEEQAAVVYLRPETAQGIYVNFENVRVASRQKIPFGIAQIGKAFRNEITPGNFIFRTREFEQMEMQFFVHPESANQWFEHWKEQRIGFYDAIGIRKEKLRFHEHGEGELAHYAKAAFDIEYEFPFGWQELEGIHNRGDFDLNRHQEYSGKKLEYFDESTREKYVPWVIETSAGCDRTLLTCLIDAYREDEHEGESRTFLSLHPRLAPIKAAIFPLVKRDGMPEIAEKITQELRPRMDVFYEEKNTIGKRYRRMDEVGTPYCVTVDSETLSNDSVTVRSRDTLEQKRVNLSELRGFLEEKIWQ</sequence>
<dbReference type="GO" id="GO:0015966">
    <property type="term" value="P:diadenosine tetraphosphate biosynthetic process"/>
    <property type="evidence" value="ECO:0007669"/>
    <property type="project" value="UniProtKB-ARBA"/>
</dbReference>
<dbReference type="GO" id="GO:0070062">
    <property type="term" value="C:extracellular exosome"/>
    <property type="evidence" value="ECO:0007669"/>
    <property type="project" value="UniProtKB-ARBA"/>
</dbReference>
<keyword evidence="2 8" id="KW-0436">Ligase</keyword>
<evidence type="ECO:0000256" key="2">
    <source>
        <dbReference type="ARBA" id="ARBA00022598"/>
    </source>
</evidence>
<dbReference type="Gene3D" id="3.40.50.800">
    <property type="entry name" value="Anticodon-binding domain"/>
    <property type="match status" value="1"/>
</dbReference>
<dbReference type="EMBL" id="JAGQHR010000633">
    <property type="protein sequence ID" value="MCA9729284.1"/>
    <property type="molecule type" value="Genomic_DNA"/>
</dbReference>
<keyword evidence="3" id="KW-0547">Nucleotide-binding</keyword>
<evidence type="ECO:0000256" key="1">
    <source>
        <dbReference type="ARBA" id="ARBA00022490"/>
    </source>
</evidence>
<evidence type="ECO:0000259" key="7">
    <source>
        <dbReference type="PROSITE" id="PS50862"/>
    </source>
</evidence>
<proteinExistence type="predicted"/>
<dbReference type="Proteomes" id="UP000697710">
    <property type="component" value="Unassembled WGS sequence"/>
</dbReference>
<evidence type="ECO:0000313" key="9">
    <source>
        <dbReference type="Proteomes" id="UP000697710"/>
    </source>
</evidence>
<dbReference type="InterPro" id="IPR027031">
    <property type="entry name" value="Gly-tRNA_synthase/POLG2"/>
</dbReference>
<dbReference type="PRINTS" id="PR01043">
    <property type="entry name" value="TRNASYNTHGLY"/>
</dbReference>
<keyword evidence="6" id="KW-0030">Aminoacyl-tRNA synthetase</keyword>
<dbReference type="GO" id="GO:0004081">
    <property type="term" value="F:bis(5'-nucleosyl)-tetraphosphatase (asymmetrical) activity"/>
    <property type="evidence" value="ECO:0007669"/>
    <property type="project" value="UniProtKB-ARBA"/>
</dbReference>
<dbReference type="GO" id="GO:0006426">
    <property type="term" value="P:glycyl-tRNA aminoacylation"/>
    <property type="evidence" value="ECO:0007669"/>
    <property type="project" value="TreeGrafter"/>
</dbReference>
<dbReference type="Gene3D" id="3.30.930.10">
    <property type="entry name" value="Bira Bifunctional Protein, Domain 2"/>
    <property type="match status" value="1"/>
</dbReference>
<name>A0A956RS25_UNCEI</name>
<dbReference type="GO" id="GO:1990742">
    <property type="term" value="C:microvesicle"/>
    <property type="evidence" value="ECO:0007669"/>
    <property type="project" value="UniProtKB-ARBA"/>
</dbReference>
<dbReference type="Pfam" id="PF00587">
    <property type="entry name" value="tRNA-synt_2b"/>
    <property type="match status" value="1"/>
</dbReference>
<dbReference type="SUPFAM" id="SSF55681">
    <property type="entry name" value="Class II aaRS and biotin synthetases"/>
    <property type="match status" value="1"/>
</dbReference>
<dbReference type="SUPFAM" id="SSF52954">
    <property type="entry name" value="Class II aaRS ABD-related"/>
    <property type="match status" value="1"/>
</dbReference>
<gene>
    <name evidence="8" type="ORF">KC729_16470</name>
</gene>
<keyword evidence="5" id="KW-0648">Protein biosynthesis</keyword>
<reference evidence="8" key="2">
    <citation type="journal article" date="2021" name="Microbiome">
        <title>Successional dynamics and alternative stable states in a saline activated sludge microbial community over 9 years.</title>
        <authorList>
            <person name="Wang Y."/>
            <person name="Ye J."/>
            <person name="Ju F."/>
            <person name="Liu L."/>
            <person name="Boyd J.A."/>
            <person name="Deng Y."/>
            <person name="Parks D.H."/>
            <person name="Jiang X."/>
            <person name="Yin X."/>
            <person name="Woodcroft B.J."/>
            <person name="Tyson G.W."/>
            <person name="Hugenholtz P."/>
            <person name="Polz M.F."/>
            <person name="Zhang T."/>
        </authorList>
    </citation>
    <scope>NUCLEOTIDE SEQUENCE</scope>
    <source>
        <strain evidence="8">HKST-UBA01</strain>
    </source>
</reference>
<dbReference type="PROSITE" id="PS50862">
    <property type="entry name" value="AA_TRNA_LIGASE_II"/>
    <property type="match status" value="1"/>
</dbReference>
<dbReference type="InterPro" id="IPR006195">
    <property type="entry name" value="aa-tRNA-synth_II"/>
</dbReference>
<dbReference type="GO" id="GO:0005524">
    <property type="term" value="F:ATP binding"/>
    <property type="evidence" value="ECO:0007669"/>
    <property type="project" value="UniProtKB-KW"/>
</dbReference>
<dbReference type="Pfam" id="PF03129">
    <property type="entry name" value="HGTP_anticodon"/>
    <property type="match status" value="1"/>
</dbReference>
<dbReference type="NCBIfam" id="NF003211">
    <property type="entry name" value="PRK04173.1"/>
    <property type="match status" value="1"/>
</dbReference>